<keyword evidence="1" id="KW-0413">Isomerase</keyword>
<dbReference type="Proteomes" id="UP000199659">
    <property type="component" value="Unassembled WGS sequence"/>
</dbReference>
<dbReference type="AlphaFoldDB" id="A0A1I6IY69"/>
<dbReference type="PROSITE" id="PS51257">
    <property type="entry name" value="PROKAR_LIPOPROTEIN"/>
    <property type="match status" value="1"/>
</dbReference>
<evidence type="ECO:0000256" key="1">
    <source>
        <dbReference type="PROSITE-ProRule" id="PRU00278"/>
    </source>
</evidence>
<accession>A0A1I6IY69</accession>
<dbReference type="STRING" id="37658.SAMN05661086_01235"/>
<dbReference type="Gene3D" id="3.10.50.40">
    <property type="match status" value="1"/>
</dbReference>
<name>A0A1I6IY69_9FIRM</name>
<dbReference type="PROSITE" id="PS50198">
    <property type="entry name" value="PPIC_PPIASE_2"/>
    <property type="match status" value="1"/>
</dbReference>
<dbReference type="OrthoDB" id="14196at2"/>
<dbReference type="Pfam" id="PF00639">
    <property type="entry name" value="Rotamase"/>
    <property type="match status" value="1"/>
</dbReference>
<sequence>MNARRIFFWGVMAMLMLSGCKKEVAVGNMVPEKTQALDEKQDTTLETDTVVMTVGDEEIEYQEVLFYIYKIKQDYEKTLSAGVWTFEVADGVSFEDYAKEEIINELTELKIICQQAVSEGVTLTDDELADLKQQANTFLYSLSEEDIQTYGFTQELIEKIYGEHALANKMFDVTTGEVDTSISNEEVRQIKVQYLLIMTNGVNKEGKNIQMNEKEKKAAYKEAKKLYEEAKKSTDFYNFAMANSDLDEVELIFGQEEKPDEFGSQAVLLKTGELSKIIEGNQGYYIVYCVSDCDEDATFEKKEEIIQQRQTTVFESSYSTWSEQYKVVVSKPLWERIVFGEETEE</sequence>
<keyword evidence="4" id="KW-1185">Reference proteome</keyword>
<evidence type="ECO:0000259" key="2">
    <source>
        <dbReference type="PROSITE" id="PS50198"/>
    </source>
</evidence>
<gene>
    <name evidence="3" type="ORF">SAMN05661086_01235</name>
</gene>
<dbReference type="InterPro" id="IPR046357">
    <property type="entry name" value="PPIase_dom_sf"/>
</dbReference>
<dbReference type="InterPro" id="IPR027304">
    <property type="entry name" value="Trigger_fact/SurA_dom_sf"/>
</dbReference>
<keyword evidence="1" id="KW-0697">Rotamase</keyword>
<dbReference type="InterPro" id="IPR000297">
    <property type="entry name" value="PPIase_PpiC"/>
</dbReference>
<dbReference type="SUPFAM" id="SSF109998">
    <property type="entry name" value="Triger factor/SurA peptide-binding domain-like"/>
    <property type="match status" value="1"/>
</dbReference>
<organism evidence="3 4">
    <name type="scientific">Anaeromicropila populeti</name>
    <dbReference type="NCBI Taxonomy" id="37658"/>
    <lineage>
        <taxon>Bacteria</taxon>
        <taxon>Bacillati</taxon>
        <taxon>Bacillota</taxon>
        <taxon>Clostridia</taxon>
        <taxon>Lachnospirales</taxon>
        <taxon>Lachnospiraceae</taxon>
        <taxon>Anaeromicropila</taxon>
    </lineage>
</organism>
<dbReference type="PANTHER" id="PTHR47245:SF2">
    <property type="entry name" value="PEPTIDYL-PROLYL CIS-TRANS ISOMERASE HP_0175-RELATED"/>
    <property type="match status" value="1"/>
</dbReference>
<evidence type="ECO:0000313" key="3">
    <source>
        <dbReference type="EMBL" id="SFR71581.1"/>
    </source>
</evidence>
<reference evidence="3 4" key="1">
    <citation type="submission" date="2016-10" db="EMBL/GenBank/DDBJ databases">
        <authorList>
            <person name="de Groot N.N."/>
        </authorList>
    </citation>
    <scope>NUCLEOTIDE SEQUENCE [LARGE SCALE GENOMIC DNA]</scope>
    <source>
        <strain evidence="3 4">743A</strain>
    </source>
</reference>
<dbReference type="PANTHER" id="PTHR47245">
    <property type="entry name" value="PEPTIDYLPROLYL ISOMERASE"/>
    <property type="match status" value="1"/>
</dbReference>
<evidence type="ECO:0000313" key="4">
    <source>
        <dbReference type="Proteomes" id="UP000199659"/>
    </source>
</evidence>
<dbReference type="InterPro" id="IPR050245">
    <property type="entry name" value="PrsA_foldase"/>
</dbReference>
<dbReference type="EMBL" id="FOYZ01000004">
    <property type="protein sequence ID" value="SFR71581.1"/>
    <property type="molecule type" value="Genomic_DNA"/>
</dbReference>
<proteinExistence type="predicted"/>
<protein>
    <submittedName>
        <fullName evidence="3">PPIC-type PPIASE domain-containing protein</fullName>
    </submittedName>
</protein>
<dbReference type="GO" id="GO:0003755">
    <property type="term" value="F:peptidyl-prolyl cis-trans isomerase activity"/>
    <property type="evidence" value="ECO:0007669"/>
    <property type="project" value="UniProtKB-KW"/>
</dbReference>
<feature type="domain" description="PpiC" evidence="2">
    <location>
        <begin position="187"/>
        <end position="291"/>
    </location>
</feature>
<dbReference type="RefSeq" id="WP_092559829.1">
    <property type="nucleotide sequence ID" value="NZ_FOYZ01000004.1"/>
</dbReference>
<dbReference type="SUPFAM" id="SSF54534">
    <property type="entry name" value="FKBP-like"/>
    <property type="match status" value="1"/>
</dbReference>